<feature type="signal peptide" evidence="2">
    <location>
        <begin position="1"/>
        <end position="22"/>
    </location>
</feature>
<feature type="compositionally biased region" description="Basic residues" evidence="1">
    <location>
        <begin position="70"/>
        <end position="86"/>
    </location>
</feature>
<protein>
    <submittedName>
        <fullName evidence="3">Uncharacterized protein</fullName>
    </submittedName>
</protein>
<accession>A0AAV6HDE7</accession>
<evidence type="ECO:0000256" key="1">
    <source>
        <dbReference type="SAM" id="MobiDB-lite"/>
    </source>
</evidence>
<comment type="caution">
    <text evidence="3">The sequence shown here is derived from an EMBL/GenBank/DDBJ whole genome shotgun (WGS) entry which is preliminary data.</text>
</comment>
<dbReference type="EMBL" id="JADWDJ010000001">
    <property type="protein sequence ID" value="KAG5285394.1"/>
    <property type="molecule type" value="Genomic_DNA"/>
</dbReference>
<feature type="region of interest" description="Disordered" evidence="1">
    <location>
        <begin position="23"/>
        <end position="90"/>
    </location>
</feature>
<dbReference type="AlphaFoldDB" id="A0AAV6HDE7"/>
<organism evidence="3 4">
    <name type="scientific">Alosa alosa</name>
    <name type="common">allis shad</name>
    <dbReference type="NCBI Taxonomy" id="278164"/>
    <lineage>
        <taxon>Eukaryota</taxon>
        <taxon>Metazoa</taxon>
        <taxon>Chordata</taxon>
        <taxon>Craniata</taxon>
        <taxon>Vertebrata</taxon>
        <taxon>Euteleostomi</taxon>
        <taxon>Actinopterygii</taxon>
        <taxon>Neopterygii</taxon>
        <taxon>Teleostei</taxon>
        <taxon>Clupei</taxon>
        <taxon>Clupeiformes</taxon>
        <taxon>Clupeoidei</taxon>
        <taxon>Clupeidae</taxon>
        <taxon>Alosa</taxon>
    </lineage>
</organism>
<reference evidence="3 4" key="1">
    <citation type="submission" date="2020-10" db="EMBL/GenBank/DDBJ databases">
        <title>Chromosome-scale genome assembly of the Allis shad, Alosa alosa.</title>
        <authorList>
            <person name="Margot Z."/>
            <person name="Christophe K."/>
            <person name="Cabau C."/>
            <person name="Louis A."/>
            <person name="Berthelot C."/>
            <person name="Parey E."/>
            <person name="Roest Crollius H."/>
            <person name="Montfort J."/>
            <person name="Robinson-Rechavi M."/>
            <person name="Bucao C."/>
            <person name="Bouchez O."/>
            <person name="Gislard M."/>
            <person name="Lluch J."/>
            <person name="Milhes M."/>
            <person name="Lampietro C."/>
            <person name="Lopez Roques C."/>
            <person name="Donnadieu C."/>
            <person name="Braasch I."/>
            <person name="Desvignes T."/>
            <person name="Postlethwait J."/>
            <person name="Bobe J."/>
            <person name="Guiguen Y."/>
        </authorList>
    </citation>
    <scope>NUCLEOTIDE SEQUENCE [LARGE SCALE GENOMIC DNA]</scope>
    <source>
        <strain evidence="3">M-15738</strain>
        <tissue evidence="3">Blood</tissue>
    </source>
</reference>
<name>A0AAV6HDE7_9TELE</name>
<feature type="chain" id="PRO_5043484672" evidence="2">
    <location>
        <begin position="23"/>
        <end position="110"/>
    </location>
</feature>
<evidence type="ECO:0000313" key="3">
    <source>
        <dbReference type="EMBL" id="KAG5285394.1"/>
    </source>
</evidence>
<dbReference type="Proteomes" id="UP000823561">
    <property type="component" value="Chromosome 1"/>
</dbReference>
<gene>
    <name evidence="3" type="ORF">AALO_G00002890</name>
</gene>
<keyword evidence="4" id="KW-1185">Reference proteome</keyword>
<sequence>MDRPLVCGLLCLLLCLVASASGGPAPDSPLTTDRQGHGWETADVSTDALPEGQRRQKSSPWKPVITHTSLRIRRQSNNNKKKKKRPNAGSFSVLSVSVDGVKVPSVGTNI</sequence>
<evidence type="ECO:0000313" key="4">
    <source>
        <dbReference type="Proteomes" id="UP000823561"/>
    </source>
</evidence>
<keyword evidence="2" id="KW-0732">Signal</keyword>
<proteinExistence type="predicted"/>
<evidence type="ECO:0000256" key="2">
    <source>
        <dbReference type="SAM" id="SignalP"/>
    </source>
</evidence>